<evidence type="ECO:0000259" key="2">
    <source>
        <dbReference type="Pfam" id="PF08550"/>
    </source>
</evidence>
<feature type="region of interest" description="Disordered" evidence="1">
    <location>
        <begin position="1"/>
        <end position="21"/>
    </location>
</feature>
<keyword evidence="4" id="KW-1185">Reference proteome</keyword>
<sequence>MSHLLADAQLPSGMDDDPELLAKNDPLATQVWKMYAKQREQLPNAARMENLTWRLMSMKLRRQMDGGPTAAVDYTALIPKQDGASPPPDVSATPSTSSHESTHSQDDDTRRGREKTVRRIEASTMPMPMTSMHEHAQEQTRFIARSRSRSMSAMDMEPFHMRRPLSRDDTDHLGNLTDSQLLADSTGHDMRLSDFGFASGMLPDGMPESLPVDASLSQLNKENLSMIPNASFATWSKTVQANTVKSATDSPGTVMGAPSPGTVVDDHKSPQKRIINEFASGAYKNLFDNSDSHAWQASSHLEHHARTVMELSERRMISPDYDERFLENHTILDSVPGIDDYVGHQANQHPEYGFLPRLVRKTSFDHKVRERSESRGPKGRLAALTEASRVEGHAQSRKRIREHSPMPFGMRMPTTADQRIASGLSREVPTMIASNMMHSSSGYHWPS</sequence>
<feature type="region of interest" description="Disordered" evidence="1">
    <location>
        <begin position="79"/>
        <end position="116"/>
    </location>
</feature>
<evidence type="ECO:0000313" key="3">
    <source>
        <dbReference type="EMBL" id="KOS12747.1"/>
    </source>
</evidence>
<dbReference type="RefSeq" id="XP_017990379.1">
    <property type="nucleotide sequence ID" value="XM_018135891.1"/>
</dbReference>
<dbReference type="Pfam" id="PF08550">
    <property type="entry name" value="GATA_AreA"/>
    <property type="match status" value="1"/>
</dbReference>
<evidence type="ECO:0000313" key="4">
    <source>
        <dbReference type="Proteomes" id="UP000037751"/>
    </source>
</evidence>
<dbReference type="EMBL" id="LGAV01000009">
    <property type="protein sequence ID" value="KOS12747.1"/>
    <property type="molecule type" value="Genomic_DNA"/>
</dbReference>
<dbReference type="GeneID" id="28727766"/>
<dbReference type="STRING" id="77020.A0A0M8MLW0"/>
<reference evidence="3 4" key="1">
    <citation type="submission" date="2015-07" db="EMBL/GenBank/DDBJ databases">
        <title>Draft Genome Sequence of Malassezia furfur CBS1878 and Malassezia pachydermatis CBS1879.</title>
        <authorList>
            <person name="Triana S."/>
            <person name="Ohm R."/>
            <person name="Gonzalez A."/>
            <person name="DeCock H."/>
            <person name="Restrepo S."/>
            <person name="Celis A."/>
        </authorList>
    </citation>
    <scope>NUCLEOTIDE SEQUENCE [LARGE SCALE GENOMIC DNA]</scope>
    <source>
        <strain evidence="3 4">CBS 1879</strain>
    </source>
</reference>
<gene>
    <name evidence="3" type="ORF">Malapachy_1387</name>
</gene>
<feature type="region of interest" description="Disordered" evidence="1">
    <location>
        <begin position="387"/>
        <end position="413"/>
    </location>
</feature>
<evidence type="ECO:0000256" key="1">
    <source>
        <dbReference type="SAM" id="MobiDB-lite"/>
    </source>
</evidence>
<organism evidence="3 4">
    <name type="scientific">Malassezia pachydermatis</name>
    <dbReference type="NCBI Taxonomy" id="77020"/>
    <lineage>
        <taxon>Eukaryota</taxon>
        <taxon>Fungi</taxon>
        <taxon>Dikarya</taxon>
        <taxon>Basidiomycota</taxon>
        <taxon>Ustilaginomycotina</taxon>
        <taxon>Malasseziomycetes</taxon>
        <taxon>Malasseziales</taxon>
        <taxon>Malasseziaceae</taxon>
        <taxon>Malassezia</taxon>
    </lineage>
</organism>
<feature type="domain" description="Nitrogen regulatory protein areA GATA-like" evidence="2">
    <location>
        <begin position="31"/>
        <end position="58"/>
    </location>
</feature>
<dbReference type="InterPro" id="IPR013860">
    <property type="entry name" value="AreA_GATA"/>
</dbReference>
<protein>
    <submittedName>
        <fullName evidence="3">Nitrogen regulatory protein area</fullName>
    </submittedName>
</protein>
<dbReference type="OrthoDB" id="515401at2759"/>
<dbReference type="VEuPathDB" id="FungiDB:Malapachy_1387"/>
<feature type="compositionally biased region" description="Basic and acidic residues" evidence="1">
    <location>
        <begin position="100"/>
        <end position="116"/>
    </location>
</feature>
<dbReference type="Proteomes" id="UP000037751">
    <property type="component" value="Unassembled WGS sequence"/>
</dbReference>
<feature type="region of interest" description="Disordered" evidence="1">
    <location>
        <begin position="246"/>
        <end position="268"/>
    </location>
</feature>
<name>A0A0M8MLW0_9BASI</name>
<accession>A0A0M8MLW0</accession>
<dbReference type="AlphaFoldDB" id="A0A0M8MLW0"/>
<proteinExistence type="predicted"/>
<comment type="caution">
    <text evidence="3">The sequence shown here is derived from an EMBL/GenBank/DDBJ whole genome shotgun (WGS) entry which is preliminary data.</text>
</comment>